<comment type="catalytic activity">
    <reaction evidence="10 12">
        <text>dTMP + ATP = dTDP + ADP</text>
        <dbReference type="Rhea" id="RHEA:13517"/>
        <dbReference type="ChEBI" id="CHEBI:30616"/>
        <dbReference type="ChEBI" id="CHEBI:58369"/>
        <dbReference type="ChEBI" id="CHEBI:63528"/>
        <dbReference type="ChEBI" id="CHEBI:456216"/>
        <dbReference type="EC" id="2.7.4.9"/>
    </reaction>
</comment>
<accession>A0A9E2KNE3</accession>
<comment type="caution">
    <text evidence="14">The sequence shown here is derived from an EMBL/GenBank/DDBJ whole genome shotgun (WGS) entry which is preliminary data.</text>
</comment>
<evidence type="ECO:0000256" key="1">
    <source>
        <dbReference type="ARBA" id="ARBA00009776"/>
    </source>
</evidence>
<evidence type="ECO:0000256" key="8">
    <source>
        <dbReference type="ARBA" id="ARBA00022840"/>
    </source>
</evidence>
<feature type="domain" description="Thymidylate kinase-like" evidence="13">
    <location>
        <begin position="19"/>
        <end position="205"/>
    </location>
</feature>
<dbReference type="GO" id="GO:0005829">
    <property type="term" value="C:cytosol"/>
    <property type="evidence" value="ECO:0007669"/>
    <property type="project" value="TreeGrafter"/>
</dbReference>
<keyword evidence="4 12" id="KW-0808">Transferase</keyword>
<proteinExistence type="inferred from homology"/>
<dbReference type="EC" id="2.7.4.9" evidence="2 12"/>
<evidence type="ECO:0000256" key="7">
    <source>
        <dbReference type="ARBA" id="ARBA00022777"/>
    </source>
</evidence>
<dbReference type="Proteomes" id="UP000824150">
    <property type="component" value="Unassembled WGS sequence"/>
</dbReference>
<evidence type="ECO:0000256" key="2">
    <source>
        <dbReference type="ARBA" id="ARBA00012980"/>
    </source>
</evidence>
<keyword evidence="8 12" id="KW-0067">ATP-binding</keyword>
<dbReference type="CDD" id="cd01672">
    <property type="entry name" value="TMPK"/>
    <property type="match status" value="1"/>
</dbReference>
<dbReference type="PANTHER" id="PTHR10344">
    <property type="entry name" value="THYMIDYLATE KINASE"/>
    <property type="match status" value="1"/>
</dbReference>
<dbReference type="HAMAP" id="MF_00165">
    <property type="entry name" value="Thymidylate_kinase"/>
    <property type="match status" value="1"/>
</dbReference>
<evidence type="ECO:0000256" key="11">
    <source>
        <dbReference type="ARBA" id="ARBA00057735"/>
    </source>
</evidence>
<dbReference type="PROSITE" id="PS01331">
    <property type="entry name" value="THYMIDYLATE_KINASE"/>
    <property type="match status" value="1"/>
</dbReference>
<dbReference type="Pfam" id="PF02223">
    <property type="entry name" value="Thymidylate_kin"/>
    <property type="match status" value="1"/>
</dbReference>
<dbReference type="NCBIfam" id="TIGR00041">
    <property type="entry name" value="DTMP_kinase"/>
    <property type="match status" value="1"/>
</dbReference>
<protein>
    <recommendedName>
        <fullName evidence="3 12">Thymidylate kinase</fullName>
        <ecNumber evidence="2 12">2.7.4.9</ecNumber>
    </recommendedName>
    <alternativeName>
        <fullName evidence="9 12">dTMP kinase</fullName>
    </alternativeName>
</protein>
<reference evidence="14" key="2">
    <citation type="submission" date="2021-04" db="EMBL/GenBank/DDBJ databases">
        <authorList>
            <person name="Gilroy R."/>
        </authorList>
    </citation>
    <scope>NUCLEOTIDE SEQUENCE</scope>
    <source>
        <strain evidence="14">687</strain>
    </source>
</reference>
<dbReference type="SUPFAM" id="SSF52540">
    <property type="entry name" value="P-loop containing nucleoside triphosphate hydrolases"/>
    <property type="match status" value="1"/>
</dbReference>
<dbReference type="GO" id="GO:0005524">
    <property type="term" value="F:ATP binding"/>
    <property type="evidence" value="ECO:0007669"/>
    <property type="project" value="UniProtKB-UniRule"/>
</dbReference>
<evidence type="ECO:0000256" key="9">
    <source>
        <dbReference type="ARBA" id="ARBA00029962"/>
    </source>
</evidence>
<dbReference type="FunFam" id="3.40.50.300:FF:000225">
    <property type="entry name" value="Thymidylate kinase"/>
    <property type="match status" value="1"/>
</dbReference>
<dbReference type="Gene3D" id="3.40.50.300">
    <property type="entry name" value="P-loop containing nucleotide triphosphate hydrolases"/>
    <property type="match status" value="1"/>
</dbReference>
<evidence type="ECO:0000313" key="14">
    <source>
        <dbReference type="EMBL" id="MBU3826575.1"/>
    </source>
</evidence>
<dbReference type="InterPro" id="IPR027417">
    <property type="entry name" value="P-loop_NTPase"/>
</dbReference>
<name>A0A9E2KNE3_9GAMM</name>
<reference evidence="14" key="1">
    <citation type="journal article" date="2021" name="PeerJ">
        <title>Extensive microbial diversity within the chicken gut microbiome revealed by metagenomics and culture.</title>
        <authorList>
            <person name="Gilroy R."/>
            <person name="Ravi A."/>
            <person name="Getino M."/>
            <person name="Pursley I."/>
            <person name="Horton D.L."/>
            <person name="Alikhan N.F."/>
            <person name="Baker D."/>
            <person name="Gharbi K."/>
            <person name="Hall N."/>
            <person name="Watson M."/>
            <person name="Adriaenssens E.M."/>
            <person name="Foster-Nyarko E."/>
            <person name="Jarju S."/>
            <person name="Secka A."/>
            <person name="Antonio M."/>
            <person name="Oren A."/>
            <person name="Chaudhuri R.R."/>
            <person name="La Ragione R."/>
            <person name="Hildebrand F."/>
            <person name="Pallen M.J."/>
        </authorList>
    </citation>
    <scope>NUCLEOTIDE SEQUENCE</scope>
    <source>
        <strain evidence="14">687</strain>
    </source>
</reference>
<dbReference type="InterPro" id="IPR018094">
    <property type="entry name" value="Thymidylate_kinase"/>
</dbReference>
<feature type="binding site" evidence="12">
    <location>
        <begin position="21"/>
        <end position="28"/>
    </location>
    <ligand>
        <name>ATP</name>
        <dbReference type="ChEBI" id="CHEBI:30616"/>
    </ligand>
</feature>
<dbReference type="EMBL" id="JAHLFG010000038">
    <property type="protein sequence ID" value="MBU3826575.1"/>
    <property type="molecule type" value="Genomic_DNA"/>
</dbReference>
<dbReference type="PANTHER" id="PTHR10344:SF4">
    <property type="entry name" value="UMP-CMP KINASE 2, MITOCHONDRIAL"/>
    <property type="match status" value="1"/>
</dbReference>
<evidence type="ECO:0000259" key="13">
    <source>
        <dbReference type="Pfam" id="PF02223"/>
    </source>
</evidence>
<dbReference type="GO" id="GO:0004798">
    <property type="term" value="F:dTMP kinase activity"/>
    <property type="evidence" value="ECO:0007669"/>
    <property type="project" value="UniProtKB-UniRule"/>
</dbReference>
<gene>
    <name evidence="12 14" type="primary">tmk</name>
    <name evidence="14" type="ORF">IAA31_03695</name>
</gene>
<evidence type="ECO:0000313" key="15">
    <source>
        <dbReference type="Proteomes" id="UP000824150"/>
    </source>
</evidence>
<evidence type="ECO:0000256" key="12">
    <source>
        <dbReference type="HAMAP-Rule" id="MF_00165"/>
    </source>
</evidence>
<dbReference type="GO" id="GO:0006233">
    <property type="term" value="P:dTDP biosynthetic process"/>
    <property type="evidence" value="ECO:0007669"/>
    <property type="project" value="InterPro"/>
</dbReference>
<organism evidence="14 15">
    <name type="scientific">Candidatus Anaerobiospirillum merdipullorum</name>
    <dbReference type="NCBI Taxonomy" id="2838450"/>
    <lineage>
        <taxon>Bacteria</taxon>
        <taxon>Pseudomonadati</taxon>
        <taxon>Pseudomonadota</taxon>
        <taxon>Gammaproteobacteria</taxon>
        <taxon>Aeromonadales</taxon>
        <taxon>Succinivibrionaceae</taxon>
        <taxon>Anaerobiospirillum</taxon>
    </lineage>
</organism>
<dbReference type="GO" id="GO:0006227">
    <property type="term" value="P:dUDP biosynthetic process"/>
    <property type="evidence" value="ECO:0007669"/>
    <property type="project" value="TreeGrafter"/>
</dbReference>
<keyword evidence="7 12" id="KW-0418">Kinase</keyword>
<evidence type="ECO:0000256" key="3">
    <source>
        <dbReference type="ARBA" id="ARBA00017144"/>
    </source>
</evidence>
<dbReference type="GO" id="GO:0006235">
    <property type="term" value="P:dTTP biosynthetic process"/>
    <property type="evidence" value="ECO:0007669"/>
    <property type="project" value="UniProtKB-UniRule"/>
</dbReference>
<evidence type="ECO:0000256" key="5">
    <source>
        <dbReference type="ARBA" id="ARBA00022727"/>
    </source>
</evidence>
<keyword evidence="5 12" id="KW-0545">Nucleotide biosynthesis</keyword>
<sequence length="219" mass="24135">MADELNNAADGRRGFFITFEGGEGAGKSTLVQKVAANLQAQGHEVVTLREPGGTALGENLRAILKNQHTSEPICAQAELLMMYASRVQLVNLQIKPALARGAMVLCDRHDLSSFAYQGGGRGLPFNTINQVRQAVLGDFTPDLTILIDVPVEVGMQRVRARGERDRFELEQLAFFERVRRAYLQVGALLPYVKIIDGTLNEKEVAAAAWQEICARLKER</sequence>
<comment type="function">
    <text evidence="11 12">Phosphorylation of dTMP to form dTDP in both de novo and salvage pathways of dTTP synthesis.</text>
</comment>
<dbReference type="AlphaFoldDB" id="A0A9E2KNE3"/>
<dbReference type="InterPro" id="IPR018095">
    <property type="entry name" value="Thymidylate_kin_CS"/>
</dbReference>
<evidence type="ECO:0000256" key="4">
    <source>
        <dbReference type="ARBA" id="ARBA00022679"/>
    </source>
</evidence>
<comment type="similarity">
    <text evidence="1 12">Belongs to the thymidylate kinase family.</text>
</comment>
<evidence type="ECO:0000256" key="6">
    <source>
        <dbReference type="ARBA" id="ARBA00022741"/>
    </source>
</evidence>
<evidence type="ECO:0000256" key="10">
    <source>
        <dbReference type="ARBA" id="ARBA00048743"/>
    </source>
</evidence>
<dbReference type="InterPro" id="IPR039430">
    <property type="entry name" value="Thymidylate_kin-like_dom"/>
</dbReference>
<keyword evidence="6 12" id="KW-0547">Nucleotide-binding</keyword>